<dbReference type="Proteomes" id="UP000032336">
    <property type="component" value="Unassembled WGS sequence"/>
</dbReference>
<keyword evidence="2" id="KW-1185">Reference proteome</keyword>
<proteinExistence type="predicted"/>
<protein>
    <submittedName>
        <fullName evidence="1">Uncharacterized protein</fullName>
    </submittedName>
</protein>
<dbReference type="AlphaFoldDB" id="A0A0D8FSA4"/>
<comment type="caution">
    <text evidence="1">The sequence shown here is derived from an EMBL/GenBank/DDBJ whole genome shotgun (WGS) entry which is preliminary data.</text>
</comment>
<reference evidence="1 2" key="1">
    <citation type="submission" date="2015-01" db="EMBL/GenBank/DDBJ databases">
        <title>Draft genome of the acidophilic iron oxidizer Ferrimicrobium acidiphilum strain T23.</title>
        <authorList>
            <person name="Poehlein A."/>
            <person name="Eisen S."/>
            <person name="Schloemann M."/>
            <person name="Johnson B.D."/>
            <person name="Daniel R."/>
            <person name="Muehling M."/>
        </authorList>
    </citation>
    <scope>NUCLEOTIDE SEQUENCE [LARGE SCALE GENOMIC DNA]</scope>
    <source>
        <strain evidence="1 2">T23</strain>
    </source>
</reference>
<sequence length="66" mass="7524">MFIAFRHVGRRVGRVLVELCECLRSCRCHSRSCDGDISQSDQFRSCVFPGVWFDVAFSSMESSTDL</sequence>
<accession>A0A0D8FSA4</accession>
<evidence type="ECO:0000313" key="1">
    <source>
        <dbReference type="EMBL" id="KJE76150.1"/>
    </source>
</evidence>
<name>A0A0D8FSA4_9ACTN</name>
<evidence type="ECO:0000313" key="2">
    <source>
        <dbReference type="Proteomes" id="UP000032336"/>
    </source>
</evidence>
<gene>
    <name evidence="1" type="ORF">FEAC_21360</name>
</gene>
<organism evidence="1 2">
    <name type="scientific">Ferrimicrobium acidiphilum DSM 19497</name>
    <dbReference type="NCBI Taxonomy" id="1121877"/>
    <lineage>
        <taxon>Bacteria</taxon>
        <taxon>Bacillati</taxon>
        <taxon>Actinomycetota</taxon>
        <taxon>Acidimicrobiia</taxon>
        <taxon>Acidimicrobiales</taxon>
        <taxon>Acidimicrobiaceae</taxon>
        <taxon>Ferrimicrobium</taxon>
    </lineage>
</organism>
<dbReference type="EMBL" id="JXUW01000021">
    <property type="protein sequence ID" value="KJE76150.1"/>
    <property type="molecule type" value="Genomic_DNA"/>
</dbReference>